<evidence type="ECO:0000313" key="4">
    <source>
        <dbReference type="Proteomes" id="UP000049127"/>
    </source>
</evidence>
<name>A0A0C7PPP6_PARSO</name>
<keyword evidence="1" id="KW-0802">TPR repeat</keyword>
<evidence type="ECO:0000259" key="2">
    <source>
        <dbReference type="Pfam" id="PF00535"/>
    </source>
</evidence>
<keyword evidence="3" id="KW-0328">Glycosyltransferase</keyword>
<dbReference type="SUPFAM" id="SSF48452">
    <property type="entry name" value="TPR-like"/>
    <property type="match status" value="1"/>
</dbReference>
<keyword evidence="3" id="KW-0808">Transferase</keyword>
<dbReference type="Pfam" id="PF00535">
    <property type="entry name" value="Glycos_transf_2"/>
    <property type="match status" value="1"/>
</dbReference>
<dbReference type="OrthoDB" id="9815923at2"/>
<dbReference type="PANTHER" id="PTHR43630">
    <property type="entry name" value="POLY-BETA-1,6-N-ACETYL-D-GLUCOSAMINE SYNTHASE"/>
    <property type="match status" value="1"/>
</dbReference>
<dbReference type="EMBL" id="CEKZ01000003">
    <property type="protein sequence ID" value="CEQ03779.1"/>
    <property type="molecule type" value="Genomic_DNA"/>
</dbReference>
<protein>
    <submittedName>
        <fullName evidence="3">Glycosyl transferase family protein</fullName>
        <ecNumber evidence="3">2.4.1.-</ecNumber>
    </submittedName>
</protein>
<organism evidence="3 4">
    <name type="scientific">Paraclostridium sordellii</name>
    <name type="common">Clostridium sordellii</name>
    <dbReference type="NCBI Taxonomy" id="1505"/>
    <lineage>
        <taxon>Bacteria</taxon>
        <taxon>Bacillati</taxon>
        <taxon>Bacillota</taxon>
        <taxon>Clostridia</taxon>
        <taxon>Peptostreptococcales</taxon>
        <taxon>Peptostreptococcaceae</taxon>
        <taxon>Paraclostridium</taxon>
    </lineage>
</organism>
<dbReference type="Proteomes" id="UP000049127">
    <property type="component" value="Unassembled WGS sequence"/>
</dbReference>
<accession>A0A0C7PPP6</accession>
<gene>
    <name evidence="3" type="primary">sunS_2</name>
    <name evidence="3" type="ORF">R28058_15121</name>
</gene>
<dbReference type="SUPFAM" id="SSF53448">
    <property type="entry name" value="Nucleotide-diphospho-sugar transferases"/>
    <property type="match status" value="1"/>
</dbReference>
<dbReference type="InterPro" id="IPR011990">
    <property type="entry name" value="TPR-like_helical_dom_sf"/>
</dbReference>
<dbReference type="RefSeq" id="WP_055333406.1">
    <property type="nucleotide sequence ID" value="NZ_CDNF01000003.1"/>
</dbReference>
<dbReference type="EC" id="2.4.1.-" evidence="3"/>
<reference evidence="3 4" key="1">
    <citation type="submission" date="2015-01" db="EMBL/GenBank/DDBJ databases">
        <authorList>
            <person name="Aslett A.Martin."/>
            <person name="De Silva Nishadi"/>
        </authorList>
    </citation>
    <scope>NUCLEOTIDE SEQUENCE [LARGE SCALE GENOMIC DNA]</scope>
    <source>
        <strain evidence="3 4">R28058</strain>
    </source>
</reference>
<sequence>MNKLSVCMIVRNEEKNIERCLISIKDIADEIIIVDTGSNDKTTEICKNFNVKLINHKWNDDFSEARNISLDYATKDYILFLDADEEISKEDRIKLKTLLNQDDLEEGYFLKLVNVIKGNEVGDYTVFRLFKNNPKYRFKGKIHEQVATTIQELNGKNCIGTLDIKITHYGYDPSTTNIESKYKRNINILNNYTEEEKDIYYYYVLGNEYSRIEDFKNAINSYEKAIKSMNKKYNYFFYPYLVLNLAKSYFNTNQFFKEIKFIEHIKKTTPYFKDLYFMECLANIECGKITKALNSLDDYIKCPQSNVFEYPDNKFENIYDIDSLKSKLKKSCINNEDCSLSGLMIIEEYDKSLIDTIKSFNEILVNFVVVTSNMDLNLDSLKNIGVQIIFSKNKNKNFNLALKECRGKYIYIANKGELCSIFSQRQIVELIKKSDKESFSFNIISVENKTYQKEVKLIKKKNIQFLEMYIKELIKKGSVVDSNIYIHKIKV</sequence>
<evidence type="ECO:0000313" key="3">
    <source>
        <dbReference type="EMBL" id="CEQ03779.1"/>
    </source>
</evidence>
<feature type="domain" description="Glycosyltransferase 2-like" evidence="2">
    <location>
        <begin position="5"/>
        <end position="95"/>
    </location>
</feature>
<dbReference type="AlphaFoldDB" id="A0A0C7PPP6"/>
<dbReference type="InterPro" id="IPR001173">
    <property type="entry name" value="Glyco_trans_2-like"/>
</dbReference>
<dbReference type="CDD" id="cd02511">
    <property type="entry name" value="Beta4Glucosyltransferase"/>
    <property type="match status" value="1"/>
</dbReference>
<dbReference type="Gene3D" id="1.25.40.10">
    <property type="entry name" value="Tetratricopeptide repeat domain"/>
    <property type="match status" value="1"/>
</dbReference>
<evidence type="ECO:0000256" key="1">
    <source>
        <dbReference type="PROSITE-ProRule" id="PRU00339"/>
    </source>
</evidence>
<proteinExistence type="predicted"/>
<dbReference type="GO" id="GO:0016757">
    <property type="term" value="F:glycosyltransferase activity"/>
    <property type="evidence" value="ECO:0007669"/>
    <property type="project" value="UniProtKB-KW"/>
</dbReference>
<dbReference type="PANTHER" id="PTHR43630:SF2">
    <property type="entry name" value="GLYCOSYLTRANSFERASE"/>
    <property type="match status" value="1"/>
</dbReference>
<dbReference type="InterPro" id="IPR029044">
    <property type="entry name" value="Nucleotide-diphossugar_trans"/>
</dbReference>
<dbReference type="Gene3D" id="3.90.550.10">
    <property type="entry name" value="Spore Coat Polysaccharide Biosynthesis Protein SpsA, Chain A"/>
    <property type="match status" value="1"/>
</dbReference>
<feature type="repeat" description="TPR" evidence="1">
    <location>
        <begin position="199"/>
        <end position="232"/>
    </location>
</feature>
<dbReference type="InterPro" id="IPR019734">
    <property type="entry name" value="TPR_rpt"/>
</dbReference>
<dbReference type="PROSITE" id="PS50005">
    <property type="entry name" value="TPR"/>
    <property type="match status" value="1"/>
</dbReference>